<evidence type="ECO:0000313" key="6">
    <source>
        <dbReference type="EMBL" id="SAL64627.1"/>
    </source>
</evidence>
<dbReference type="PANTHER" id="PTHR43397:SF1">
    <property type="entry name" value="ERGOTHIONEINE BIOSYNTHESIS PROTEIN 1"/>
    <property type="match status" value="1"/>
</dbReference>
<protein>
    <submittedName>
        <fullName evidence="6">Aerobic sulfatase maturase family protein</fullName>
    </submittedName>
</protein>
<dbReference type="SUPFAM" id="SSF56436">
    <property type="entry name" value="C-type lectin-like"/>
    <property type="match status" value="1"/>
</dbReference>
<evidence type="ECO:0000259" key="5">
    <source>
        <dbReference type="Pfam" id="PF12867"/>
    </source>
</evidence>
<dbReference type="SUPFAM" id="SSF109854">
    <property type="entry name" value="DinB/YfiT-like putative metalloenzymes"/>
    <property type="match status" value="1"/>
</dbReference>
<comment type="pathway">
    <text evidence="3">Amino-acid biosynthesis; ergothioneine biosynthesis.</text>
</comment>
<keyword evidence="2" id="KW-0408">Iron</keyword>
<dbReference type="Pfam" id="PF12867">
    <property type="entry name" value="DinB_2"/>
    <property type="match status" value="1"/>
</dbReference>
<evidence type="ECO:0000256" key="2">
    <source>
        <dbReference type="ARBA" id="ARBA00023004"/>
    </source>
</evidence>
<dbReference type="Gene3D" id="1.20.120.450">
    <property type="entry name" value="dinb family like domain"/>
    <property type="match status" value="1"/>
</dbReference>
<dbReference type="Pfam" id="PF03781">
    <property type="entry name" value="FGE-sulfatase"/>
    <property type="match status" value="1"/>
</dbReference>
<dbReference type="AlphaFoldDB" id="A0A158J6X2"/>
<proteinExistence type="predicted"/>
<dbReference type="InterPro" id="IPR024775">
    <property type="entry name" value="DinB-like"/>
</dbReference>
<evidence type="ECO:0000259" key="4">
    <source>
        <dbReference type="Pfam" id="PF03781"/>
    </source>
</evidence>
<dbReference type="InterPro" id="IPR051128">
    <property type="entry name" value="EgtD_Methyltrsf_superfamily"/>
</dbReference>
<evidence type="ECO:0000256" key="1">
    <source>
        <dbReference type="ARBA" id="ARBA00023002"/>
    </source>
</evidence>
<evidence type="ECO:0000256" key="3">
    <source>
        <dbReference type="ARBA" id="ARBA00037882"/>
    </source>
</evidence>
<dbReference type="EMBL" id="FCOK02000073">
    <property type="protein sequence ID" value="SAL64627.1"/>
    <property type="molecule type" value="Genomic_DNA"/>
</dbReference>
<name>A0A158J6X2_9BURK</name>
<dbReference type="InterPro" id="IPR016187">
    <property type="entry name" value="CTDL_fold"/>
</dbReference>
<feature type="domain" description="DinB-like" evidence="5">
    <location>
        <begin position="22"/>
        <end position="164"/>
    </location>
</feature>
<dbReference type="InterPro" id="IPR005532">
    <property type="entry name" value="SUMF_dom"/>
</dbReference>
<reference evidence="6 7" key="1">
    <citation type="submission" date="2016-01" db="EMBL/GenBank/DDBJ databases">
        <authorList>
            <person name="Oliw E.H."/>
        </authorList>
    </citation>
    <scope>NUCLEOTIDE SEQUENCE [LARGE SCALE GENOMIC DNA]</scope>
    <source>
        <strain evidence="6">LMG 27134</strain>
    </source>
</reference>
<organism evidence="6 7">
    <name type="scientific">Caballeronia udeis</name>
    <dbReference type="NCBI Taxonomy" id="1232866"/>
    <lineage>
        <taxon>Bacteria</taxon>
        <taxon>Pseudomonadati</taxon>
        <taxon>Pseudomonadota</taxon>
        <taxon>Betaproteobacteria</taxon>
        <taxon>Burkholderiales</taxon>
        <taxon>Burkholderiaceae</taxon>
        <taxon>Caballeronia</taxon>
    </lineage>
</organism>
<evidence type="ECO:0000313" key="7">
    <source>
        <dbReference type="Proteomes" id="UP000054683"/>
    </source>
</evidence>
<sequence length="454" mass="52121">MPGDKSEMNREPTPLHPLLARLRDARQTTDALFSIVKPEFLYERPISERHRIVFYIGHLEAFDRNLFDQRLFDLPSHNPEFDQLFAFGIDPVDGGLPSDQPHDWPSLDTIRAYGQQIRDDIDSRFDPVGITKREDKRDSPIAQEATPETLLEVAIEHRLMHAETLAYMLHQLPLHQKTRPAAPEDTTQRPLDDARQQEMVHVPAGVATLGLTRDSGTFGWDNEFGEHNVDVPAFEMDRYMVTNADWVDFINAGGYAHREYWRDSDWAWKEREGIEKPAFWVRDESVKESAETSKGSGWKLRTMFDEIPLPADWPVYVSHAEASAYAKWAGKSLPTEAQWQRAAEAAPHAQQGNFDFRRWEASPVQAHPENRSAAGVVGQFGNGWEWTSTTFGPLPGFEPFPFYLGYSANFYDDQHFVLKGGSPRTAACMLRPSFRNWFQAHYQYVYAGFRCVRE</sequence>
<keyword evidence="1" id="KW-0560">Oxidoreductase</keyword>
<dbReference type="Proteomes" id="UP000054683">
    <property type="component" value="Unassembled WGS sequence"/>
</dbReference>
<dbReference type="InterPro" id="IPR042095">
    <property type="entry name" value="SUMF_sf"/>
</dbReference>
<gene>
    <name evidence="6" type="ORF">AWB69_07277</name>
</gene>
<dbReference type="InterPro" id="IPR034660">
    <property type="entry name" value="DinB/YfiT-like"/>
</dbReference>
<feature type="domain" description="Sulfatase-modifying factor enzyme-like" evidence="4">
    <location>
        <begin position="197"/>
        <end position="453"/>
    </location>
</feature>
<accession>A0A158J6X2</accession>
<dbReference type="Gene3D" id="3.90.1580.10">
    <property type="entry name" value="paralog of FGE (formylglycine-generating enzyme)"/>
    <property type="match status" value="1"/>
</dbReference>
<dbReference type="PANTHER" id="PTHR43397">
    <property type="entry name" value="ERGOTHIONEINE BIOSYNTHESIS PROTEIN 1"/>
    <property type="match status" value="1"/>
</dbReference>